<dbReference type="InterPro" id="IPR006578">
    <property type="entry name" value="MADF-dom"/>
</dbReference>
<evidence type="ECO:0000313" key="2">
    <source>
        <dbReference type="EMBL" id="KHJ89633.1"/>
    </source>
</evidence>
<dbReference type="InterPro" id="IPR039353">
    <property type="entry name" value="TF_Adf1"/>
</dbReference>
<dbReference type="OrthoDB" id="5863841at2759"/>
<sequence length="277" mass="32107">MKIAKDEPLPMKIELAEREKITLLEIIRHYEPLWNPARSGYKDYHVKRTCWNGVAEELSLQCGKNFELTEIQRVYRNLRDTYVKKHRELQNLRSKAPLSETDIEYLKVTSWPYFKAVSFLDIVLDAAPRYNNTTEESSINQDEPLFENGTPPPKTEVFMDNFEQEGEYAPGTSDSEPSVSRFGISASRILCAPRTEENFAARSAKKRKSPEDDFKEDLPTCSKSDTYDALGAYLAARLRELDDLDPVLCEEWILQVEKLQSGLSKEIREFKKKNLRR</sequence>
<dbReference type="EMBL" id="KN553958">
    <property type="protein sequence ID" value="KHJ89633.1"/>
    <property type="molecule type" value="Genomic_DNA"/>
</dbReference>
<dbReference type="SMART" id="SM00595">
    <property type="entry name" value="MADF"/>
    <property type="match status" value="1"/>
</dbReference>
<feature type="domain" description="MADF" evidence="1">
    <location>
        <begin position="22"/>
        <end position="125"/>
    </location>
</feature>
<organism evidence="2 3">
    <name type="scientific">Oesophagostomum dentatum</name>
    <name type="common">Nodular worm</name>
    <dbReference type="NCBI Taxonomy" id="61180"/>
    <lineage>
        <taxon>Eukaryota</taxon>
        <taxon>Metazoa</taxon>
        <taxon>Ecdysozoa</taxon>
        <taxon>Nematoda</taxon>
        <taxon>Chromadorea</taxon>
        <taxon>Rhabditida</taxon>
        <taxon>Rhabditina</taxon>
        <taxon>Rhabditomorpha</taxon>
        <taxon>Strongyloidea</taxon>
        <taxon>Strongylidae</taxon>
        <taxon>Oesophagostomum</taxon>
    </lineage>
</organism>
<dbReference type="AlphaFoldDB" id="A0A0B1SWK6"/>
<reference evidence="2 3" key="1">
    <citation type="submission" date="2014-03" db="EMBL/GenBank/DDBJ databases">
        <title>Draft genome of the hookworm Oesophagostomum dentatum.</title>
        <authorList>
            <person name="Mitreva M."/>
        </authorList>
    </citation>
    <scope>NUCLEOTIDE SEQUENCE [LARGE SCALE GENOMIC DNA]</scope>
    <source>
        <strain evidence="2 3">OD-Hann</strain>
    </source>
</reference>
<dbReference type="PROSITE" id="PS51029">
    <property type="entry name" value="MADF"/>
    <property type="match status" value="1"/>
</dbReference>
<accession>A0A0B1SWK6</accession>
<evidence type="ECO:0000259" key="1">
    <source>
        <dbReference type="PROSITE" id="PS51029"/>
    </source>
</evidence>
<dbReference type="GO" id="GO:0006357">
    <property type="term" value="P:regulation of transcription by RNA polymerase II"/>
    <property type="evidence" value="ECO:0007669"/>
    <property type="project" value="TreeGrafter"/>
</dbReference>
<name>A0A0B1SWK6_OESDE</name>
<dbReference type="Pfam" id="PF10545">
    <property type="entry name" value="MADF_DNA_bdg"/>
    <property type="match status" value="1"/>
</dbReference>
<protein>
    <recommendedName>
        <fullName evidence="1">MADF domain-containing protein</fullName>
    </recommendedName>
</protein>
<dbReference type="GO" id="GO:0005634">
    <property type="term" value="C:nucleus"/>
    <property type="evidence" value="ECO:0007669"/>
    <property type="project" value="TreeGrafter"/>
</dbReference>
<gene>
    <name evidence="2" type="ORF">OESDEN_10538</name>
</gene>
<dbReference type="GO" id="GO:0005667">
    <property type="term" value="C:transcription regulator complex"/>
    <property type="evidence" value="ECO:0007669"/>
    <property type="project" value="TreeGrafter"/>
</dbReference>
<keyword evidence="3" id="KW-1185">Reference proteome</keyword>
<dbReference type="Proteomes" id="UP000053660">
    <property type="component" value="Unassembled WGS sequence"/>
</dbReference>
<dbReference type="PANTHER" id="PTHR12243:SF67">
    <property type="entry name" value="COREPRESSOR OF PANGOLIN, ISOFORM A-RELATED"/>
    <property type="match status" value="1"/>
</dbReference>
<evidence type="ECO:0000313" key="3">
    <source>
        <dbReference type="Proteomes" id="UP000053660"/>
    </source>
</evidence>
<proteinExistence type="predicted"/>
<dbReference type="PANTHER" id="PTHR12243">
    <property type="entry name" value="MADF DOMAIN TRANSCRIPTION FACTOR"/>
    <property type="match status" value="1"/>
</dbReference>